<dbReference type="EMBL" id="VITF01000002">
    <property type="protein sequence ID" value="TWA72945.1"/>
    <property type="molecule type" value="Genomic_DNA"/>
</dbReference>
<evidence type="ECO:0000313" key="8">
    <source>
        <dbReference type="Proteomes" id="UP000318529"/>
    </source>
</evidence>
<sequence>MNHVSGPRDGRDTQSISVLMATYAGEKADNLQAALESVYTQTLLPRECVLVVDGRIGEEQEKVIARYQASNACRLVVVRRRNQGGLARALNDGLQYCTGYLVARMDSDDICLPHRFETQARAFAEQGSLDASFSWHAEFEQDPGAITCVKRSPETHEEISQGMKWHCVLSHPTMMVRRRALTAIGGYRSCFGNLEDYDLYVRLLQAGARMETVQEALLLFRTSMAQRVRRGGLRYAVNEWAFRVWCWRSGFLTNSEFLATASLQIGFRLTPPGLKRMLYRLVRTPTEAQAMAQIHTAMMQPKRLAPDGADAL</sequence>
<evidence type="ECO:0000259" key="4">
    <source>
        <dbReference type="Pfam" id="PF00535"/>
    </source>
</evidence>
<evidence type="ECO:0000313" key="6">
    <source>
        <dbReference type="EMBL" id="TWA85774.1"/>
    </source>
</evidence>
<organism evidence="5 7">
    <name type="scientific">Azospirillum brasilense</name>
    <dbReference type="NCBI Taxonomy" id="192"/>
    <lineage>
        <taxon>Bacteria</taxon>
        <taxon>Pseudomonadati</taxon>
        <taxon>Pseudomonadota</taxon>
        <taxon>Alphaproteobacteria</taxon>
        <taxon>Rhodospirillales</taxon>
        <taxon>Azospirillaceae</taxon>
        <taxon>Azospirillum</taxon>
    </lineage>
</organism>
<evidence type="ECO:0000313" key="7">
    <source>
        <dbReference type="Proteomes" id="UP000316083"/>
    </source>
</evidence>
<evidence type="ECO:0000256" key="3">
    <source>
        <dbReference type="ARBA" id="ARBA00022679"/>
    </source>
</evidence>
<reference evidence="7 8" key="1">
    <citation type="submission" date="2019-06" db="EMBL/GenBank/DDBJ databases">
        <title>Genomic Encyclopedia of Type Strains, Phase IV (KMG-V): Genome sequencing to study the core and pangenomes of soil and plant-associated prokaryotes.</title>
        <authorList>
            <person name="Whitman W."/>
        </authorList>
    </citation>
    <scope>NUCLEOTIDE SEQUENCE [LARGE SCALE GENOMIC DNA]</scope>
    <source>
        <strain evidence="6 8">BR 11650</strain>
        <strain evidence="5 7">BR 11796</strain>
    </source>
</reference>
<evidence type="ECO:0000256" key="2">
    <source>
        <dbReference type="ARBA" id="ARBA00022676"/>
    </source>
</evidence>
<dbReference type="PANTHER" id="PTHR43685">
    <property type="entry name" value="GLYCOSYLTRANSFERASE"/>
    <property type="match status" value="1"/>
</dbReference>
<dbReference type="InterPro" id="IPR001173">
    <property type="entry name" value="Glyco_trans_2-like"/>
</dbReference>
<gene>
    <name evidence="5" type="ORF">FBZ82_102547</name>
    <name evidence="6" type="ORF">FBZ83_103367</name>
</gene>
<dbReference type="GO" id="GO:0016757">
    <property type="term" value="F:glycosyltransferase activity"/>
    <property type="evidence" value="ECO:0007669"/>
    <property type="project" value="UniProtKB-KW"/>
</dbReference>
<keyword evidence="2" id="KW-0328">Glycosyltransferase</keyword>
<name>A0A560BK05_AZOBR</name>
<accession>A0A560BK05</accession>
<dbReference type="SUPFAM" id="SSF53448">
    <property type="entry name" value="Nucleotide-diphospho-sugar transferases"/>
    <property type="match status" value="1"/>
</dbReference>
<evidence type="ECO:0000313" key="5">
    <source>
        <dbReference type="EMBL" id="TWA72945.1"/>
    </source>
</evidence>
<dbReference type="Gene3D" id="3.90.550.10">
    <property type="entry name" value="Spore Coat Polysaccharide Biosynthesis Protein SpsA, Chain A"/>
    <property type="match status" value="1"/>
</dbReference>
<dbReference type="PANTHER" id="PTHR43685:SF5">
    <property type="entry name" value="GLYCOSYLTRANSFERASE EPSE-RELATED"/>
    <property type="match status" value="1"/>
</dbReference>
<dbReference type="AlphaFoldDB" id="A0A560BK05"/>
<dbReference type="Proteomes" id="UP000318529">
    <property type="component" value="Unassembled WGS sequence"/>
</dbReference>
<keyword evidence="3 5" id="KW-0808">Transferase</keyword>
<evidence type="ECO:0000256" key="1">
    <source>
        <dbReference type="ARBA" id="ARBA00006739"/>
    </source>
</evidence>
<feature type="domain" description="Glycosyltransferase 2-like" evidence="4">
    <location>
        <begin position="17"/>
        <end position="180"/>
    </location>
</feature>
<dbReference type="InterPro" id="IPR029044">
    <property type="entry name" value="Nucleotide-diphossugar_trans"/>
</dbReference>
<dbReference type="Pfam" id="PF00535">
    <property type="entry name" value="Glycos_transf_2"/>
    <property type="match status" value="1"/>
</dbReference>
<protein>
    <submittedName>
        <fullName evidence="5">Glycosyl transferase family 2</fullName>
    </submittedName>
</protein>
<dbReference type="InterPro" id="IPR050834">
    <property type="entry name" value="Glycosyltransf_2"/>
</dbReference>
<proteinExistence type="inferred from homology"/>
<dbReference type="Proteomes" id="UP000316083">
    <property type="component" value="Unassembled WGS sequence"/>
</dbReference>
<dbReference type="EMBL" id="VITH01000003">
    <property type="protein sequence ID" value="TWA85774.1"/>
    <property type="molecule type" value="Genomic_DNA"/>
</dbReference>
<comment type="similarity">
    <text evidence="1">Belongs to the glycosyltransferase 2 family.</text>
</comment>
<comment type="caution">
    <text evidence="5">The sequence shown here is derived from an EMBL/GenBank/DDBJ whole genome shotgun (WGS) entry which is preliminary data.</text>
</comment>